<dbReference type="InterPro" id="IPR001173">
    <property type="entry name" value="Glyco_trans_2-like"/>
</dbReference>
<keyword evidence="2" id="KW-0328">Glycosyltransferase</keyword>
<dbReference type="CDD" id="cd02511">
    <property type="entry name" value="Beta4Glucosyltransferase"/>
    <property type="match status" value="1"/>
</dbReference>
<keyword evidence="3" id="KW-1185">Reference proteome</keyword>
<dbReference type="EMBL" id="JBFSHR010000018">
    <property type="protein sequence ID" value="MEX6429516.1"/>
    <property type="molecule type" value="Genomic_DNA"/>
</dbReference>
<dbReference type="SUPFAM" id="SSF48452">
    <property type="entry name" value="TPR-like"/>
    <property type="match status" value="1"/>
</dbReference>
<evidence type="ECO:0000259" key="1">
    <source>
        <dbReference type="Pfam" id="PF00535"/>
    </source>
</evidence>
<reference evidence="2 3" key="1">
    <citation type="submission" date="2024-07" db="EMBL/GenBank/DDBJ databases">
        <title>Draft Genome Sequence of Ferrimicrobium acidiphilum Strain YE2023, Isolated from a Pulp of Bioleach Reactor.</title>
        <authorList>
            <person name="Elkina Y.A."/>
            <person name="Bulaeva A.G."/>
            <person name="Beletsky A.V."/>
            <person name="Mardanov A.V."/>
        </authorList>
    </citation>
    <scope>NUCLEOTIDE SEQUENCE [LARGE SCALE GENOMIC DNA]</scope>
    <source>
        <strain evidence="2 3">YE2023</strain>
    </source>
</reference>
<dbReference type="PANTHER" id="PTHR43630:SF2">
    <property type="entry name" value="GLYCOSYLTRANSFERASE"/>
    <property type="match status" value="1"/>
</dbReference>
<dbReference type="EC" id="2.4.-.-" evidence="2"/>
<dbReference type="InterPro" id="IPR029044">
    <property type="entry name" value="Nucleotide-diphossugar_trans"/>
</dbReference>
<dbReference type="Gene3D" id="3.90.550.10">
    <property type="entry name" value="Spore Coat Polysaccharide Biosynthesis Protein SpsA, Chain A"/>
    <property type="match status" value="1"/>
</dbReference>
<sequence length="680" mass="74904">MSRASAPTKARVVVVALVTDARLRRQVQRHLSAIVPASFPVVMWVEGEALSERELDRIARSARVVLVSPTASLTRGWLDELLVIADRYPEAIVVPGSPNVHGPQRQVLEENQHVVSPDEQASYAAHMRRWFAGTAQPVGFATDLVACAPAPWALDAITSGPSRLFTTLYRGRPLVLAQGSIAFSSEVKSTLIAGATVTAPLVSVCMIVKNEQSCLAEALSSVTELADEVIVYDTGSTDATQAIARAHGARVIEGEWREDFAWARNQTLNYAAGTWILWIDADERVVGDLAGLRLRLEDPLAPYEAYSVRIENETGGGLSLTHHFANRLFRRKDCYWRGAIHETVWYRDNLRSAYSVLEPEIHLRHIGYLDSEMARKSKAERNLRISEGNASAASTAETALHEARSLTMSGRYDEAIELVEEKVLGTGVRSMERLGVLALSAWYRAVGRIDDAEWAIEQIGEMGFHDYFVYHDRAHLAFQKGDYAKAVQWIDEIRDFVFDHDGLTVNPDTLLGLKARALSQLGRDAEAAHLIIAGLAKGVMDVHLVELVGFMERGKVDVAELLAALPEDKEQLVAAQLLQVEPDLADRLLVELLALRPEDRTLLATASLVGRRLELDRAIYWSRVLMDDGLGAQSPLVWLASNEELSIEVRRSAAEAAMQLGLVEVRGVLEELAGLADAPV</sequence>
<protein>
    <submittedName>
        <fullName evidence="2">Glycosyltransferase</fullName>
        <ecNumber evidence="2">2.4.-.-</ecNumber>
    </submittedName>
</protein>
<feature type="domain" description="Glycosyltransferase 2-like" evidence="1">
    <location>
        <begin position="203"/>
        <end position="285"/>
    </location>
</feature>
<organism evidence="2 3">
    <name type="scientific">Ferrimicrobium acidiphilum</name>
    <dbReference type="NCBI Taxonomy" id="121039"/>
    <lineage>
        <taxon>Bacteria</taxon>
        <taxon>Bacillati</taxon>
        <taxon>Actinomycetota</taxon>
        <taxon>Acidimicrobiia</taxon>
        <taxon>Acidimicrobiales</taxon>
        <taxon>Acidimicrobiaceae</taxon>
        <taxon>Ferrimicrobium</taxon>
    </lineage>
</organism>
<evidence type="ECO:0000313" key="2">
    <source>
        <dbReference type="EMBL" id="MEX6429516.1"/>
    </source>
</evidence>
<dbReference type="PANTHER" id="PTHR43630">
    <property type="entry name" value="POLY-BETA-1,6-N-ACETYL-D-GLUCOSAMINE SYNTHASE"/>
    <property type="match status" value="1"/>
</dbReference>
<name>A0ABV3Y1S8_9ACTN</name>
<dbReference type="RefSeq" id="WP_298385620.1">
    <property type="nucleotide sequence ID" value="NZ_JBFSHR010000018.1"/>
</dbReference>
<dbReference type="Gene3D" id="1.25.40.10">
    <property type="entry name" value="Tetratricopeptide repeat domain"/>
    <property type="match status" value="1"/>
</dbReference>
<dbReference type="InterPro" id="IPR011990">
    <property type="entry name" value="TPR-like_helical_dom_sf"/>
</dbReference>
<dbReference type="Proteomes" id="UP001560267">
    <property type="component" value="Unassembled WGS sequence"/>
</dbReference>
<keyword evidence="2" id="KW-0808">Transferase</keyword>
<proteinExistence type="predicted"/>
<dbReference type="SUPFAM" id="SSF53448">
    <property type="entry name" value="Nucleotide-diphospho-sugar transferases"/>
    <property type="match status" value="1"/>
</dbReference>
<gene>
    <name evidence="2" type="ORF">AB6A68_06640</name>
</gene>
<comment type="caution">
    <text evidence="2">The sequence shown here is derived from an EMBL/GenBank/DDBJ whole genome shotgun (WGS) entry which is preliminary data.</text>
</comment>
<dbReference type="GO" id="GO:0016757">
    <property type="term" value="F:glycosyltransferase activity"/>
    <property type="evidence" value="ECO:0007669"/>
    <property type="project" value="UniProtKB-KW"/>
</dbReference>
<evidence type="ECO:0000313" key="3">
    <source>
        <dbReference type="Proteomes" id="UP001560267"/>
    </source>
</evidence>
<dbReference type="Pfam" id="PF00535">
    <property type="entry name" value="Glycos_transf_2"/>
    <property type="match status" value="1"/>
</dbReference>
<accession>A0ABV3Y1S8</accession>